<dbReference type="PANTHER" id="PTHR43712:SF12">
    <property type="entry name" value="STERIGMATOCYSTIN 8-O-METHYLTRANSFERASE"/>
    <property type="match status" value="1"/>
</dbReference>
<evidence type="ECO:0000256" key="3">
    <source>
        <dbReference type="ARBA" id="ARBA00022691"/>
    </source>
</evidence>
<gene>
    <name evidence="5" type="ORF">QBC38DRAFT_357975</name>
</gene>
<dbReference type="Proteomes" id="UP001301958">
    <property type="component" value="Unassembled WGS sequence"/>
</dbReference>
<keyword evidence="1 5" id="KW-0489">Methyltransferase</keyword>
<evidence type="ECO:0000313" key="5">
    <source>
        <dbReference type="EMBL" id="KAK4230056.1"/>
    </source>
</evidence>
<dbReference type="InterPro" id="IPR036388">
    <property type="entry name" value="WH-like_DNA-bd_sf"/>
</dbReference>
<dbReference type="GO" id="GO:0008171">
    <property type="term" value="F:O-methyltransferase activity"/>
    <property type="evidence" value="ECO:0007669"/>
    <property type="project" value="InterPro"/>
</dbReference>
<reference evidence="5" key="2">
    <citation type="submission" date="2023-05" db="EMBL/GenBank/DDBJ databases">
        <authorList>
            <consortium name="Lawrence Berkeley National Laboratory"/>
            <person name="Steindorff A."/>
            <person name="Hensen N."/>
            <person name="Bonometti L."/>
            <person name="Westerberg I."/>
            <person name="Brannstrom I.O."/>
            <person name="Guillou S."/>
            <person name="Cros-Aarteil S."/>
            <person name="Calhoun S."/>
            <person name="Haridas S."/>
            <person name="Kuo A."/>
            <person name="Mondo S."/>
            <person name="Pangilinan J."/>
            <person name="Riley R."/>
            <person name="Labutti K."/>
            <person name="Andreopoulos B."/>
            <person name="Lipzen A."/>
            <person name="Chen C."/>
            <person name="Yanf M."/>
            <person name="Daum C."/>
            <person name="Ng V."/>
            <person name="Clum A."/>
            <person name="Ohm R."/>
            <person name="Martin F."/>
            <person name="Silar P."/>
            <person name="Natvig D."/>
            <person name="Lalanne C."/>
            <person name="Gautier V."/>
            <person name="Ament-Velasquez S.L."/>
            <person name="Kruys A."/>
            <person name="Hutchinson M.I."/>
            <person name="Powell A.J."/>
            <person name="Barry K."/>
            <person name="Miller A.N."/>
            <person name="Grigoriev I.V."/>
            <person name="Debuchy R."/>
            <person name="Gladieux P."/>
            <person name="Thoren M.H."/>
            <person name="Johannesson H."/>
        </authorList>
    </citation>
    <scope>NUCLEOTIDE SEQUENCE</scope>
    <source>
        <strain evidence="5">CBS 990.96</strain>
    </source>
</reference>
<dbReference type="EMBL" id="MU865302">
    <property type="protein sequence ID" value="KAK4230056.1"/>
    <property type="molecule type" value="Genomic_DNA"/>
</dbReference>
<protein>
    <submittedName>
        <fullName evidence="5">S-adenosyl-L-methionine-dependent methyltransferase</fullName>
    </submittedName>
</protein>
<keyword evidence="3" id="KW-0949">S-adenosyl-L-methionine</keyword>
<evidence type="ECO:0000256" key="1">
    <source>
        <dbReference type="ARBA" id="ARBA00022603"/>
    </source>
</evidence>
<proteinExistence type="predicted"/>
<dbReference type="InterPro" id="IPR016461">
    <property type="entry name" value="COMT-like"/>
</dbReference>
<comment type="caution">
    <text evidence="5">The sequence shown here is derived from an EMBL/GenBank/DDBJ whole genome shotgun (WGS) entry which is preliminary data.</text>
</comment>
<dbReference type="SUPFAM" id="SSF53335">
    <property type="entry name" value="S-adenosyl-L-methionine-dependent methyltransferases"/>
    <property type="match status" value="1"/>
</dbReference>
<dbReference type="Gene3D" id="3.40.50.150">
    <property type="entry name" value="Vaccinia Virus protein VP39"/>
    <property type="match status" value="1"/>
</dbReference>
<organism evidence="5 6">
    <name type="scientific">Podospora fimiseda</name>
    <dbReference type="NCBI Taxonomy" id="252190"/>
    <lineage>
        <taxon>Eukaryota</taxon>
        <taxon>Fungi</taxon>
        <taxon>Dikarya</taxon>
        <taxon>Ascomycota</taxon>
        <taxon>Pezizomycotina</taxon>
        <taxon>Sordariomycetes</taxon>
        <taxon>Sordariomycetidae</taxon>
        <taxon>Sordariales</taxon>
        <taxon>Podosporaceae</taxon>
        <taxon>Podospora</taxon>
    </lineage>
</organism>
<dbReference type="SUPFAM" id="SSF46785">
    <property type="entry name" value="Winged helix' DNA-binding domain"/>
    <property type="match status" value="1"/>
</dbReference>
<dbReference type="InterPro" id="IPR036390">
    <property type="entry name" value="WH_DNA-bd_sf"/>
</dbReference>
<evidence type="ECO:0000256" key="2">
    <source>
        <dbReference type="ARBA" id="ARBA00022679"/>
    </source>
</evidence>
<keyword evidence="6" id="KW-1185">Reference proteome</keyword>
<evidence type="ECO:0000259" key="4">
    <source>
        <dbReference type="Pfam" id="PF00891"/>
    </source>
</evidence>
<dbReference type="PROSITE" id="PS51683">
    <property type="entry name" value="SAM_OMT_II"/>
    <property type="match status" value="1"/>
</dbReference>
<dbReference type="InterPro" id="IPR001077">
    <property type="entry name" value="COMT_C"/>
</dbReference>
<sequence length="352" mass="39873">MSSKPPSRIVELAMRIAINTAKLDIYLTSHNLPTPSFDINGPLDSQIPTSEKEIQAAQTAIIDDTQELRRLILGPRDYLMSYTHNELISQQAITRFKIAHSFPINTETTFAEISTSTNLPEPIVRKFIRHAILKDIFIEPGPGIIAHNAVSRLLVEDEVLHDWVGSCTNDFWPSAANTCDALERFPNSQEPNETGFARANNSTSSIYTIFSQSPHRASRFANAMKCFTSGPGFQLSHLINNPLWQTLPPHSTVVDLGASKGHVCFALAEKYSQLNFIAQDLDSVIDTIPNKKFPRVKFISHDFFTTQPIQKAEVYFFRWIFHNWSDEYCVKILRTCLFICRSEAIWPKSSRL</sequence>
<name>A0AAN7GZF0_9PEZI</name>
<reference evidence="5" key="1">
    <citation type="journal article" date="2023" name="Mol. Phylogenet. Evol.">
        <title>Genome-scale phylogeny and comparative genomics of the fungal order Sordariales.</title>
        <authorList>
            <person name="Hensen N."/>
            <person name="Bonometti L."/>
            <person name="Westerberg I."/>
            <person name="Brannstrom I.O."/>
            <person name="Guillou S."/>
            <person name="Cros-Aarteil S."/>
            <person name="Calhoun S."/>
            <person name="Haridas S."/>
            <person name="Kuo A."/>
            <person name="Mondo S."/>
            <person name="Pangilinan J."/>
            <person name="Riley R."/>
            <person name="LaButti K."/>
            <person name="Andreopoulos B."/>
            <person name="Lipzen A."/>
            <person name="Chen C."/>
            <person name="Yan M."/>
            <person name="Daum C."/>
            <person name="Ng V."/>
            <person name="Clum A."/>
            <person name="Steindorff A."/>
            <person name="Ohm R.A."/>
            <person name="Martin F."/>
            <person name="Silar P."/>
            <person name="Natvig D.O."/>
            <person name="Lalanne C."/>
            <person name="Gautier V."/>
            <person name="Ament-Velasquez S.L."/>
            <person name="Kruys A."/>
            <person name="Hutchinson M.I."/>
            <person name="Powell A.J."/>
            <person name="Barry K."/>
            <person name="Miller A.N."/>
            <person name="Grigoriev I.V."/>
            <person name="Debuchy R."/>
            <person name="Gladieux P."/>
            <person name="Hiltunen Thoren M."/>
            <person name="Johannesson H."/>
        </authorList>
    </citation>
    <scope>NUCLEOTIDE SEQUENCE</scope>
    <source>
        <strain evidence="5">CBS 990.96</strain>
    </source>
</reference>
<feature type="domain" description="O-methyltransferase C-terminal" evidence="4">
    <location>
        <begin position="247"/>
        <end position="341"/>
    </location>
</feature>
<evidence type="ECO:0000313" key="6">
    <source>
        <dbReference type="Proteomes" id="UP001301958"/>
    </source>
</evidence>
<dbReference type="Gene3D" id="1.10.10.10">
    <property type="entry name" value="Winged helix-like DNA-binding domain superfamily/Winged helix DNA-binding domain"/>
    <property type="match status" value="1"/>
</dbReference>
<dbReference type="InterPro" id="IPR029063">
    <property type="entry name" value="SAM-dependent_MTases_sf"/>
</dbReference>
<dbReference type="PANTHER" id="PTHR43712">
    <property type="entry name" value="PUTATIVE (AFU_ORTHOLOGUE AFUA_4G14580)-RELATED"/>
    <property type="match status" value="1"/>
</dbReference>
<dbReference type="GO" id="GO:0032259">
    <property type="term" value="P:methylation"/>
    <property type="evidence" value="ECO:0007669"/>
    <property type="project" value="UniProtKB-KW"/>
</dbReference>
<keyword evidence="2" id="KW-0808">Transferase</keyword>
<dbReference type="AlphaFoldDB" id="A0AAN7GZF0"/>
<dbReference type="Pfam" id="PF00891">
    <property type="entry name" value="Methyltransf_2"/>
    <property type="match status" value="1"/>
</dbReference>
<accession>A0AAN7GZF0</accession>